<evidence type="ECO:0000256" key="4">
    <source>
        <dbReference type="PROSITE-ProRule" id="PRU00175"/>
    </source>
</evidence>
<dbReference type="GO" id="GO:0008270">
    <property type="term" value="F:zinc ion binding"/>
    <property type="evidence" value="ECO:0007669"/>
    <property type="project" value="UniProtKB-KW"/>
</dbReference>
<sequence length="538" mass="61907">MRTLERWLADDPRRRQPSLLMTFFRDLAKCDEIMKAMRDGEGMRRGKDYAGGRIMEGQMSNTTTTGPYSSRYEGDAMDGRGSVNSPAVPRNATTISLEVLMDALFRPGMKFAGRIFIPGTAASEGGTNAPYELTILHRGTDALGNEFILATHRAHDDEQAVHVRVKVVDVEEHRDKDGDAARRLEVEYADGETVCRGMWNSTSFRLEGRVHQRIQINDGVFHSSDSATHVFTLYPCTYCFHVDREGMDSAALVRRLEAAGDSDVMHPSLSPFEQDMLSRDTRAIADYRSRTQNAKLECLHRYDELCQQINITSHDIRVFNQYYEKEGSCSAHTNANVHLDEKQQILLKLRNCDWAEMLVETIMLGERLCAEFRRRSSMLDDLSFDTSEDRERVMDRWRVARMDLAAAHASWDDWMTKLQRVFMGIFIFEKHKVHPASQIHRRLFLNFECLDGAFRRASMRMPRRDFSNYDIPCTRELMDHACIICQSPLLDSDDIDETASRVYKLPCSHVFHKDCAKTWLHDHPSCPVCRYNLTKNTM</sequence>
<dbReference type="Pfam" id="PF13639">
    <property type="entry name" value="zf-RING_2"/>
    <property type="match status" value="1"/>
</dbReference>
<dbReference type="InterPro" id="IPR013083">
    <property type="entry name" value="Znf_RING/FYVE/PHD"/>
</dbReference>
<name>A0ABD3NSM0_9STRA</name>
<dbReference type="Proteomes" id="UP001530315">
    <property type="component" value="Unassembled WGS sequence"/>
</dbReference>
<comment type="caution">
    <text evidence="6">The sequence shown here is derived from an EMBL/GenBank/DDBJ whole genome shotgun (WGS) entry which is preliminary data.</text>
</comment>
<gene>
    <name evidence="6" type="ORF">ACHAW5_003958</name>
</gene>
<dbReference type="PROSITE" id="PS50089">
    <property type="entry name" value="ZF_RING_2"/>
    <property type="match status" value="1"/>
</dbReference>
<keyword evidence="2 4" id="KW-0863">Zinc-finger</keyword>
<feature type="domain" description="RING-type" evidence="5">
    <location>
        <begin position="482"/>
        <end position="530"/>
    </location>
</feature>
<dbReference type="InterPro" id="IPR001841">
    <property type="entry name" value="Znf_RING"/>
</dbReference>
<dbReference type="EMBL" id="JALLAZ020001233">
    <property type="protein sequence ID" value="KAL3778192.1"/>
    <property type="molecule type" value="Genomic_DNA"/>
</dbReference>
<dbReference type="SMART" id="SM00184">
    <property type="entry name" value="RING"/>
    <property type="match status" value="1"/>
</dbReference>
<keyword evidence="3" id="KW-0862">Zinc</keyword>
<dbReference type="Gene3D" id="3.30.40.10">
    <property type="entry name" value="Zinc/RING finger domain, C3HC4 (zinc finger)"/>
    <property type="match status" value="1"/>
</dbReference>
<accession>A0ABD3NSM0</accession>
<dbReference type="AlphaFoldDB" id="A0ABD3NSM0"/>
<evidence type="ECO:0000256" key="2">
    <source>
        <dbReference type="ARBA" id="ARBA00022771"/>
    </source>
</evidence>
<dbReference type="PANTHER" id="PTHR15710">
    <property type="entry name" value="E3 UBIQUITIN-PROTEIN LIGASE PRAJA"/>
    <property type="match status" value="1"/>
</dbReference>
<proteinExistence type="predicted"/>
<evidence type="ECO:0000256" key="3">
    <source>
        <dbReference type="ARBA" id="ARBA00022833"/>
    </source>
</evidence>
<evidence type="ECO:0000256" key="1">
    <source>
        <dbReference type="ARBA" id="ARBA00022723"/>
    </source>
</evidence>
<evidence type="ECO:0000313" key="6">
    <source>
        <dbReference type="EMBL" id="KAL3778192.1"/>
    </source>
</evidence>
<evidence type="ECO:0000259" key="5">
    <source>
        <dbReference type="PROSITE" id="PS50089"/>
    </source>
</evidence>
<protein>
    <recommendedName>
        <fullName evidence="5">RING-type domain-containing protein</fullName>
    </recommendedName>
</protein>
<dbReference type="SUPFAM" id="SSF57850">
    <property type="entry name" value="RING/U-box"/>
    <property type="match status" value="1"/>
</dbReference>
<keyword evidence="1" id="KW-0479">Metal-binding</keyword>
<keyword evidence="7" id="KW-1185">Reference proteome</keyword>
<organism evidence="6 7">
    <name type="scientific">Stephanodiscus triporus</name>
    <dbReference type="NCBI Taxonomy" id="2934178"/>
    <lineage>
        <taxon>Eukaryota</taxon>
        <taxon>Sar</taxon>
        <taxon>Stramenopiles</taxon>
        <taxon>Ochrophyta</taxon>
        <taxon>Bacillariophyta</taxon>
        <taxon>Coscinodiscophyceae</taxon>
        <taxon>Thalassiosirophycidae</taxon>
        <taxon>Stephanodiscales</taxon>
        <taxon>Stephanodiscaceae</taxon>
        <taxon>Stephanodiscus</taxon>
    </lineage>
</organism>
<evidence type="ECO:0000313" key="7">
    <source>
        <dbReference type="Proteomes" id="UP001530315"/>
    </source>
</evidence>
<reference evidence="6 7" key="1">
    <citation type="submission" date="2024-10" db="EMBL/GenBank/DDBJ databases">
        <title>Updated reference genomes for cyclostephanoid diatoms.</title>
        <authorList>
            <person name="Roberts W.R."/>
            <person name="Alverson A.J."/>
        </authorList>
    </citation>
    <scope>NUCLEOTIDE SEQUENCE [LARGE SCALE GENOMIC DNA]</scope>
    <source>
        <strain evidence="6 7">AJA276-08</strain>
    </source>
</reference>